<evidence type="ECO:0000256" key="6">
    <source>
        <dbReference type="ARBA" id="ARBA00023136"/>
    </source>
</evidence>
<keyword evidence="2" id="KW-0813">Transport</keyword>
<dbReference type="PROSITE" id="PS50850">
    <property type="entry name" value="MFS"/>
    <property type="match status" value="1"/>
</dbReference>
<dbReference type="SUPFAM" id="SSF103473">
    <property type="entry name" value="MFS general substrate transporter"/>
    <property type="match status" value="1"/>
</dbReference>
<comment type="subcellular location">
    <subcellularLocation>
        <location evidence="1">Cell membrane</location>
        <topology evidence="1">Multi-pass membrane protein</topology>
    </subcellularLocation>
</comment>
<dbReference type="RefSeq" id="WP_149754170.1">
    <property type="nucleotide sequence ID" value="NZ_FOMS01000001.1"/>
</dbReference>
<dbReference type="InterPro" id="IPR036259">
    <property type="entry name" value="MFS_trans_sf"/>
</dbReference>
<dbReference type="AlphaFoldDB" id="A0A1I1T3T0"/>
<evidence type="ECO:0000259" key="8">
    <source>
        <dbReference type="PROSITE" id="PS50850"/>
    </source>
</evidence>
<evidence type="ECO:0000313" key="9">
    <source>
        <dbReference type="EMBL" id="SFD50893.1"/>
    </source>
</evidence>
<evidence type="ECO:0000256" key="7">
    <source>
        <dbReference type="SAM" id="Phobius"/>
    </source>
</evidence>
<dbReference type="InterPro" id="IPR010290">
    <property type="entry name" value="TM_effector"/>
</dbReference>
<feature type="transmembrane region" description="Helical" evidence="7">
    <location>
        <begin position="355"/>
        <end position="374"/>
    </location>
</feature>
<protein>
    <submittedName>
        <fullName evidence="9">Predicted arabinose efflux permease, MFS family</fullName>
    </submittedName>
</protein>
<evidence type="ECO:0000313" key="10">
    <source>
        <dbReference type="Proteomes" id="UP000325289"/>
    </source>
</evidence>
<dbReference type="OrthoDB" id="9809918at2"/>
<evidence type="ECO:0000256" key="3">
    <source>
        <dbReference type="ARBA" id="ARBA00022475"/>
    </source>
</evidence>
<feature type="transmembrane region" description="Helical" evidence="7">
    <location>
        <begin position="117"/>
        <end position="139"/>
    </location>
</feature>
<dbReference type="GO" id="GO:0005886">
    <property type="term" value="C:plasma membrane"/>
    <property type="evidence" value="ECO:0007669"/>
    <property type="project" value="UniProtKB-SubCell"/>
</dbReference>
<sequence length="537" mass="56329">MSSSGSAVGARPSAWEPLKQPAFALLWTATLVSNVGTWMHEVGAGWLMTTLAPNPAVVTLVQAATTLPVFCFALLAGALADRLDKRRMLIGINLLLLAVVSLLTVLVWAGAMTPALLVAFSLAIGTGAAFMAPAWQSIVPQLVPREQLKPAIALNSMGVNISRAIGPAIAGALIASIGLAAPFAVNALSFLVILGALVMWRPPAHERHPPTGSLLSEMGTGLRHVRHNPAMLATAVRAAAFFVFASAYWALMPLIARGADAGGSTLYGALMALIGAGAVTGAMLLPRLQRVASSDTTVWIGTAGSGAALLLLAVAQGPAVLLPAAFLGGLSWIPVLTSLNVSAQTALPNWVRARGLAVFLMVFAGSMAAGSIIWGQVAAATSVSSALLIAAGGLALGLLATRRLPVGQAEGFDNDPAAIWPEAPTVVGDVSDQRAMLTVTYRILPADVPAFLDRLTPVSHERLRNGATSWHIHQSVEEPDLWVETFHVPSWAEHLEHHGRVSVRDMTLHATLRKLHQGEAPPVVRHHIAPRRRPLIH</sequence>
<feature type="domain" description="Major facilitator superfamily (MFS) profile" evidence="8">
    <location>
        <begin position="22"/>
        <end position="409"/>
    </location>
</feature>
<feature type="transmembrane region" description="Helical" evidence="7">
    <location>
        <begin position="151"/>
        <end position="174"/>
    </location>
</feature>
<dbReference type="Proteomes" id="UP000325289">
    <property type="component" value="Unassembled WGS sequence"/>
</dbReference>
<dbReference type="EMBL" id="FOMS01000001">
    <property type="protein sequence ID" value="SFD50893.1"/>
    <property type="molecule type" value="Genomic_DNA"/>
</dbReference>
<reference evidence="9 10" key="1">
    <citation type="submission" date="2016-10" db="EMBL/GenBank/DDBJ databases">
        <authorList>
            <person name="Varghese N."/>
            <person name="Submissions S."/>
        </authorList>
    </citation>
    <scope>NUCLEOTIDE SEQUENCE [LARGE SCALE GENOMIC DNA]</scope>
    <source>
        <strain evidence="10">YIM D21,KCTC 23444,ACCC 10710</strain>
    </source>
</reference>
<dbReference type="GO" id="GO:0022857">
    <property type="term" value="F:transmembrane transporter activity"/>
    <property type="evidence" value="ECO:0007669"/>
    <property type="project" value="InterPro"/>
</dbReference>
<dbReference type="InterPro" id="IPR020846">
    <property type="entry name" value="MFS_dom"/>
</dbReference>
<feature type="transmembrane region" description="Helical" evidence="7">
    <location>
        <begin position="321"/>
        <end position="343"/>
    </location>
</feature>
<dbReference type="PANTHER" id="PTHR23513:SF11">
    <property type="entry name" value="STAPHYLOFERRIN A TRANSPORTER"/>
    <property type="match status" value="1"/>
</dbReference>
<keyword evidence="5 7" id="KW-1133">Transmembrane helix</keyword>
<evidence type="ECO:0000256" key="5">
    <source>
        <dbReference type="ARBA" id="ARBA00022989"/>
    </source>
</evidence>
<feature type="transmembrane region" description="Helical" evidence="7">
    <location>
        <begin position="297"/>
        <end position="315"/>
    </location>
</feature>
<feature type="transmembrane region" description="Helical" evidence="7">
    <location>
        <begin position="380"/>
        <end position="400"/>
    </location>
</feature>
<dbReference type="PANTHER" id="PTHR23513">
    <property type="entry name" value="INTEGRAL MEMBRANE EFFLUX PROTEIN-RELATED"/>
    <property type="match status" value="1"/>
</dbReference>
<organism evidence="9 10">
    <name type="scientific">Roseivivax sediminis</name>
    <dbReference type="NCBI Taxonomy" id="936889"/>
    <lineage>
        <taxon>Bacteria</taxon>
        <taxon>Pseudomonadati</taxon>
        <taxon>Pseudomonadota</taxon>
        <taxon>Alphaproteobacteria</taxon>
        <taxon>Rhodobacterales</taxon>
        <taxon>Roseobacteraceae</taxon>
        <taxon>Roseivivax</taxon>
    </lineage>
</organism>
<dbReference type="CDD" id="cd06173">
    <property type="entry name" value="MFS_MefA_like"/>
    <property type="match status" value="1"/>
</dbReference>
<keyword evidence="6 7" id="KW-0472">Membrane</keyword>
<evidence type="ECO:0000256" key="4">
    <source>
        <dbReference type="ARBA" id="ARBA00022692"/>
    </source>
</evidence>
<keyword evidence="4 7" id="KW-0812">Transmembrane</keyword>
<accession>A0A1I1T3T0</accession>
<feature type="transmembrane region" description="Helical" evidence="7">
    <location>
        <begin position="92"/>
        <end position="111"/>
    </location>
</feature>
<keyword evidence="3" id="KW-1003">Cell membrane</keyword>
<dbReference type="Gene3D" id="1.20.1250.20">
    <property type="entry name" value="MFS general substrate transporter like domains"/>
    <property type="match status" value="1"/>
</dbReference>
<evidence type="ECO:0000256" key="2">
    <source>
        <dbReference type="ARBA" id="ARBA00022448"/>
    </source>
</evidence>
<gene>
    <name evidence="9" type="ORF">SAMN04515678_101374</name>
</gene>
<dbReference type="Pfam" id="PF05977">
    <property type="entry name" value="MFS_3"/>
    <property type="match status" value="1"/>
</dbReference>
<proteinExistence type="predicted"/>
<feature type="transmembrane region" description="Helical" evidence="7">
    <location>
        <begin position="266"/>
        <end position="285"/>
    </location>
</feature>
<evidence type="ECO:0000256" key="1">
    <source>
        <dbReference type="ARBA" id="ARBA00004651"/>
    </source>
</evidence>
<feature type="transmembrane region" description="Helical" evidence="7">
    <location>
        <begin position="60"/>
        <end position="80"/>
    </location>
</feature>
<name>A0A1I1T3T0_9RHOB</name>
<feature type="transmembrane region" description="Helical" evidence="7">
    <location>
        <begin position="230"/>
        <end position="251"/>
    </location>
</feature>
<feature type="transmembrane region" description="Helical" evidence="7">
    <location>
        <begin position="180"/>
        <end position="200"/>
    </location>
</feature>
<keyword evidence="10" id="KW-1185">Reference proteome</keyword>